<name>A0A0T6BN98_9BACI</name>
<dbReference type="RefSeq" id="WP_048353728.1">
    <property type="nucleotide sequence ID" value="NZ_JARRTL010000047.1"/>
</dbReference>
<evidence type="ECO:0000313" key="4">
    <source>
        <dbReference type="Proteomes" id="UP001341297"/>
    </source>
</evidence>
<evidence type="ECO:0000313" key="1">
    <source>
        <dbReference type="EMBL" id="KRT93069.1"/>
    </source>
</evidence>
<protein>
    <submittedName>
        <fullName evidence="1">Uncharacterized protein</fullName>
    </submittedName>
</protein>
<reference evidence="1" key="2">
    <citation type="submission" date="2015-10" db="EMBL/GenBank/DDBJ databases">
        <authorList>
            <person name="Gilbert D.G."/>
        </authorList>
    </citation>
    <scope>NUCLEOTIDE SEQUENCE</scope>
    <source>
        <strain evidence="1">GO-13</strain>
    </source>
</reference>
<keyword evidence="4" id="KW-1185">Reference proteome</keyword>
<dbReference type="InterPro" id="IPR041025">
    <property type="entry name" value="HNH_repeat"/>
</dbReference>
<dbReference type="OrthoDB" id="184570at2"/>
<dbReference type="Pfam" id="PF18780">
    <property type="entry name" value="HNH_repeat"/>
    <property type="match status" value="3"/>
</dbReference>
<reference evidence="2 4" key="3">
    <citation type="submission" date="2023-03" db="EMBL/GenBank/DDBJ databases">
        <title>Agriculturally important microbes genome sequencing.</title>
        <authorList>
            <person name="Dunlap C."/>
        </authorList>
    </citation>
    <scope>NUCLEOTIDE SEQUENCE [LARGE SCALE GENOMIC DNA]</scope>
    <source>
        <strain evidence="2 4">CBP-3203</strain>
    </source>
</reference>
<dbReference type="EMBL" id="LECW02000023">
    <property type="protein sequence ID" value="KRT93069.1"/>
    <property type="molecule type" value="Genomic_DNA"/>
</dbReference>
<reference evidence="1 3" key="1">
    <citation type="journal article" date="2015" name="Int. J. Syst. Evol. Microbiol.">
        <title>Bacillus glycinifermentans sp. nov., isolated from fermented soybean paste.</title>
        <authorList>
            <person name="Kim S.J."/>
            <person name="Dunlap C.A."/>
            <person name="Kwon S.W."/>
            <person name="Rooney A.P."/>
        </authorList>
    </citation>
    <scope>NUCLEOTIDE SEQUENCE [LARGE SCALE GENOMIC DNA]</scope>
    <source>
        <strain evidence="1 3">GO-13</strain>
    </source>
</reference>
<dbReference type="EMBL" id="JARRTL010000047">
    <property type="protein sequence ID" value="MEC0487880.1"/>
    <property type="molecule type" value="Genomic_DNA"/>
</dbReference>
<comment type="caution">
    <text evidence="1">The sequence shown here is derived from an EMBL/GenBank/DDBJ whole genome shotgun (WGS) entry which is preliminary data.</text>
</comment>
<gene>
    <name evidence="1" type="ORF">AB447_203815</name>
    <name evidence="2" type="ORF">P8828_24345</name>
</gene>
<dbReference type="AlphaFoldDB" id="A0A0T6BN98"/>
<dbReference type="Proteomes" id="UP001341297">
    <property type="component" value="Unassembled WGS sequence"/>
</dbReference>
<sequence length="175" mass="20031">MVKGYTKEYLIKTLQKKAQELGRPPRSREINQTTTMSKYFGSYNKALIAAGLNPTHLRYTKGQLIKILKQKAAELGRAPRQQDVEQYRTIVKHFGSFNNALKMAGLLPNKERSKMVYTKEDLIEILQQKAKELGRTPKMEEIKQKSSIVKYFGRYGKALEVAGLSPNKRGRKQKA</sequence>
<organism evidence="1 3">
    <name type="scientific">Bacillus glycinifermentans</name>
    <dbReference type="NCBI Taxonomy" id="1664069"/>
    <lineage>
        <taxon>Bacteria</taxon>
        <taxon>Bacillati</taxon>
        <taxon>Bacillota</taxon>
        <taxon>Bacilli</taxon>
        <taxon>Bacillales</taxon>
        <taxon>Bacillaceae</taxon>
        <taxon>Bacillus</taxon>
    </lineage>
</organism>
<evidence type="ECO:0000313" key="2">
    <source>
        <dbReference type="EMBL" id="MEC0487880.1"/>
    </source>
</evidence>
<evidence type="ECO:0000313" key="3">
    <source>
        <dbReference type="Proteomes" id="UP000036168"/>
    </source>
</evidence>
<dbReference type="Proteomes" id="UP000036168">
    <property type="component" value="Unassembled WGS sequence"/>
</dbReference>
<proteinExistence type="predicted"/>
<accession>A0A0T6BN98</accession>